<organism evidence="4 5">
    <name type="scientific">Phascolomyces articulosus</name>
    <dbReference type="NCBI Taxonomy" id="60185"/>
    <lineage>
        <taxon>Eukaryota</taxon>
        <taxon>Fungi</taxon>
        <taxon>Fungi incertae sedis</taxon>
        <taxon>Mucoromycota</taxon>
        <taxon>Mucoromycotina</taxon>
        <taxon>Mucoromycetes</taxon>
        <taxon>Mucorales</taxon>
        <taxon>Lichtheimiaceae</taxon>
        <taxon>Phascolomyces</taxon>
    </lineage>
</organism>
<dbReference type="GO" id="GO:0016197">
    <property type="term" value="P:endosomal transport"/>
    <property type="evidence" value="ECO:0007669"/>
    <property type="project" value="TreeGrafter"/>
</dbReference>
<dbReference type="PANTHER" id="PTHR13073:SF0">
    <property type="entry name" value="BIOGENESIS OF LYSOSOME-RELATED ORGANELLES COMPLEX 1 SUBUNIT 1"/>
    <property type="match status" value="1"/>
</dbReference>
<dbReference type="Proteomes" id="UP001209540">
    <property type="component" value="Unassembled WGS sequence"/>
</dbReference>
<feature type="region of interest" description="Disordered" evidence="3">
    <location>
        <begin position="1"/>
        <end position="26"/>
    </location>
</feature>
<sequence>MSDQSLSQLLKSHQQRQLERKRENEQLRKETAATVNELTDSLNDHLNEGVSEVFVRQKELEQASRKLSTQTTKYAKQTKQWLTLVDEFNTALKELGDIKNWATVMENDMRTVMSTLEFVHQGNNNSSNHNNDHEEQH</sequence>
<accession>A0AAD5K6H2</accession>
<keyword evidence="5" id="KW-1185">Reference proteome</keyword>
<dbReference type="InterPro" id="IPR009395">
    <property type="entry name" value="BLOC1S1"/>
</dbReference>
<gene>
    <name evidence="4" type="ORF">BDA99DRAFT_561854</name>
</gene>
<comment type="similarity">
    <text evidence="1">Belongs to the BLOC1S1 family.</text>
</comment>
<evidence type="ECO:0000313" key="4">
    <source>
        <dbReference type="EMBL" id="KAI9257370.1"/>
    </source>
</evidence>
<protein>
    <recommendedName>
        <fullName evidence="2">Biogenesis of lysosome-related organelles complex 1 subunit 1</fullName>
    </recommendedName>
</protein>
<evidence type="ECO:0000256" key="2">
    <source>
        <dbReference type="ARBA" id="ARBA00019577"/>
    </source>
</evidence>
<evidence type="ECO:0000256" key="3">
    <source>
        <dbReference type="SAM" id="MobiDB-lite"/>
    </source>
</evidence>
<dbReference type="GO" id="GO:0031083">
    <property type="term" value="C:BLOC-1 complex"/>
    <property type="evidence" value="ECO:0007669"/>
    <property type="project" value="InterPro"/>
</dbReference>
<reference evidence="4" key="1">
    <citation type="journal article" date="2022" name="IScience">
        <title>Evolution of zygomycete secretomes and the origins of terrestrial fungal ecologies.</title>
        <authorList>
            <person name="Chang Y."/>
            <person name="Wang Y."/>
            <person name="Mondo S."/>
            <person name="Ahrendt S."/>
            <person name="Andreopoulos W."/>
            <person name="Barry K."/>
            <person name="Beard J."/>
            <person name="Benny G.L."/>
            <person name="Blankenship S."/>
            <person name="Bonito G."/>
            <person name="Cuomo C."/>
            <person name="Desiro A."/>
            <person name="Gervers K.A."/>
            <person name="Hundley H."/>
            <person name="Kuo A."/>
            <person name="LaButti K."/>
            <person name="Lang B.F."/>
            <person name="Lipzen A."/>
            <person name="O'Donnell K."/>
            <person name="Pangilinan J."/>
            <person name="Reynolds N."/>
            <person name="Sandor L."/>
            <person name="Smith M.E."/>
            <person name="Tsang A."/>
            <person name="Grigoriev I.V."/>
            <person name="Stajich J.E."/>
            <person name="Spatafora J.W."/>
        </authorList>
    </citation>
    <scope>NUCLEOTIDE SEQUENCE</scope>
    <source>
        <strain evidence="4">RSA 2281</strain>
    </source>
</reference>
<evidence type="ECO:0000313" key="5">
    <source>
        <dbReference type="Proteomes" id="UP001209540"/>
    </source>
</evidence>
<proteinExistence type="inferred from homology"/>
<dbReference type="Pfam" id="PF06320">
    <property type="entry name" value="GCN5L1"/>
    <property type="match status" value="1"/>
</dbReference>
<evidence type="ECO:0000256" key="1">
    <source>
        <dbReference type="ARBA" id="ARBA00007133"/>
    </source>
</evidence>
<dbReference type="AlphaFoldDB" id="A0AAD5K6H2"/>
<comment type="caution">
    <text evidence="4">The sequence shown here is derived from an EMBL/GenBank/DDBJ whole genome shotgun (WGS) entry which is preliminary data.</text>
</comment>
<feature type="compositionally biased region" description="Basic and acidic residues" evidence="3">
    <location>
        <begin position="16"/>
        <end position="26"/>
    </location>
</feature>
<dbReference type="PANTHER" id="PTHR13073">
    <property type="entry name" value="BLOC-1 COMPLEX SUBUNIT 1"/>
    <property type="match status" value="1"/>
</dbReference>
<name>A0AAD5K6H2_9FUNG</name>
<reference evidence="4" key="2">
    <citation type="submission" date="2023-02" db="EMBL/GenBank/DDBJ databases">
        <authorList>
            <consortium name="DOE Joint Genome Institute"/>
            <person name="Mondo S.J."/>
            <person name="Chang Y."/>
            <person name="Wang Y."/>
            <person name="Ahrendt S."/>
            <person name="Andreopoulos W."/>
            <person name="Barry K."/>
            <person name="Beard J."/>
            <person name="Benny G.L."/>
            <person name="Blankenship S."/>
            <person name="Bonito G."/>
            <person name="Cuomo C."/>
            <person name="Desiro A."/>
            <person name="Gervers K.A."/>
            <person name="Hundley H."/>
            <person name="Kuo A."/>
            <person name="LaButti K."/>
            <person name="Lang B.F."/>
            <person name="Lipzen A."/>
            <person name="O'Donnell K."/>
            <person name="Pangilinan J."/>
            <person name="Reynolds N."/>
            <person name="Sandor L."/>
            <person name="Smith M.W."/>
            <person name="Tsang A."/>
            <person name="Grigoriev I.V."/>
            <person name="Stajich J.E."/>
            <person name="Spatafora J.W."/>
        </authorList>
    </citation>
    <scope>NUCLEOTIDE SEQUENCE</scope>
    <source>
        <strain evidence="4">RSA 2281</strain>
    </source>
</reference>
<feature type="compositionally biased region" description="Low complexity" evidence="3">
    <location>
        <begin position="1"/>
        <end position="12"/>
    </location>
</feature>
<dbReference type="EMBL" id="JAIXMP010000020">
    <property type="protein sequence ID" value="KAI9257370.1"/>
    <property type="molecule type" value="Genomic_DNA"/>
</dbReference>